<dbReference type="EMBL" id="JXLN01017074">
    <property type="protein sequence ID" value="KPM11383.1"/>
    <property type="molecule type" value="Genomic_DNA"/>
</dbReference>
<proteinExistence type="predicted"/>
<protein>
    <submittedName>
        <fullName evidence="1">Uncharacterized protein</fullName>
    </submittedName>
</protein>
<organism evidence="1 2">
    <name type="scientific">Sarcoptes scabiei</name>
    <name type="common">Itch mite</name>
    <name type="synonym">Acarus scabiei</name>
    <dbReference type="NCBI Taxonomy" id="52283"/>
    <lineage>
        <taxon>Eukaryota</taxon>
        <taxon>Metazoa</taxon>
        <taxon>Ecdysozoa</taxon>
        <taxon>Arthropoda</taxon>
        <taxon>Chelicerata</taxon>
        <taxon>Arachnida</taxon>
        <taxon>Acari</taxon>
        <taxon>Acariformes</taxon>
        <taxon>Sarcoptiformes</taxon>
        <taxon>Astigmata</taxon>
        <taxon>Psoroptidia</taxon>
        <taxon>Sarcoptoidea</taxon>
        <taxon>Sarcoptidae</taxon>
        <taxon>Sarcoptinae</taxon>
        <taxon>Sarcoptes</taxon>
    </lineage>
</organism>
<dbReference type="VEuPathDB" id="VectorBase:SSCA005669"/>
<sequence length="61" mass="6955">MNRAKSIHKIKENLTILLKQSFVIRIINQKKSASNLVLIESERMDRLSKVSSIGDKITFGI</sequence>
<accession>A0A132AKD1</accession>
<name>A0A132AKD1_SARSC</name>
<reference evidence="1 2" key="1">
    <citation type="journal article" date="2015" name="Parasit. Vectors">
        <title>Draft genome of the scabies mite.</title>
        <authorList>
            <person name="Rider S.D.Jr."/>
            <person name="Morgan M.S."/>
            <person name="Arlian L.G."/>
        </authorList>
    </citation>
    <scope>NUCLEOTIDE SEQUENCE [LARGE SCALE GENOMIC DNA]</scope>
    <source>
        <strain evidence="1">Arlian Lab</strain>
    </source>
</reference>
<evidence type="ECO:0000313" key="2">
    <source>
        <dbReference type="Proteomes" id="UP000616769"/>
    </source>
</evidence>
<evidence type="ECO:0000313" key="1">
    <source>
        <dbReference type="EMBL" id="KPM11383.1"/>
    </source>
</evidence>
<comment type="caution">
    <text evidence="1">The sequence shown here is derived from an EMBL/GenBank/DDBJ whole genome shotgun (WGS) entry which is preliminary data.</text>
</comment>
<dbReference type="AlphaFoldDB" id="A0A132AKD1"/>
<dbReference type="Proteomes" id="UP000616769">
    <property type="component" value="Unassembled WGS sequence"/>
</dbReference>
<gene>
    <name evidence="1" type="ORF">QR98_0099540</name>
</gene>